<reference evidence="1" key="1">
    <citation type="submission" date="2020-06" db="EMBL/GenBank/DDBJ databases">
        <authorList>
            <person name="Onetto C."/>
        </authorList>
    </citation>
    <scope>NUCLEOTIDE SEQUENCE</scope>
</reference>
<name>A0A9N8J853_9PEZI</name>
<comment type="caution">
    <text evidence="1">The sequence shown here is derived from an EMBL/GenBank/DDBJ whole genome shotgun (WGS) entry which is preliminary data.</text>
</comment>
<keyword evidence="2" id="KW-1185">Reference proteome</keyword>
<evidence type="ECO:0000313" key="1">
    <source>
        <dbReference type="EMBL" id="CAD0082494.1"/>
    </source>
</evidence>
<dbReference type="Proteomes" id="UP000716446">
    <property type="component" value="Unassembled WGS sequence"/>
</dbReference>
<gene>
    <name evidence="1" type="ORF">AWRI4619_LOCUS1061</name>
</gene>
<evidence type="ECO:0000313" key="2">
    <source>
        <dbReference type="Proteomes" id="UP000716446"/>
    </source>
</evidence>
<dbReference type="AlphaFoldDB" id="A0A9N8J853"/>
<sequence length="459" mass="52237">MTTATTTRTRCEQAMFDSPVMASMDVHTAILQEVAKKHADLINGMNALYATLIKMRYLREDEVIYPPYGVCGKPAVAVDRLRAMGFVPEAIALMELLPYPSNEALEHWSEQEEGIPIAPDSGAMSYLEGHEWDGTIATSRQPLRAGETGLPAWAFKITFCGENWGTEYLYDTRDRRMRRWASKSESTEYEHQPNRATTQSWDLLRNELLSLDWIPWRDEGECYQALNIHARPSLLSGVGATNRYEEYDGETEMLQDERTKLKRHIEAARTKIPALNVALRAGRQRSGSLSNDELKRLVAEHKISIEHSPTRHVQPEGWGVGMVLDGVERNAPDNKALRQKILSMRHASAQQLRNTAMEYGCSIPEIPAPPPAPPLELDAKVEVARAVQNMFTVKRQLFQECGWEERFDGDKFEARRDELLDEYHSFFMLLGPKGQNIHDPVEGAWLRDWFRQKAGEKAV</sequence>
<dbReference type="EMBL" id="CAIJEN010000001">
    <property type="protein sequence ID" value="CAD0082494.1"/>
    <property type="molecule type" value="Genomic_DNA"/>
</dbReference>
<proteinExistence type="predicted"/>
<protein>
    <submittedName>
        <fullName evidence="1">Uncharacterized protein</fullName>
    </submittedName>
</protein>
<organism evidence="1 2">
    <name type="scientific">Aureobasidium vineae</name>
    <dbReference type="NCBI Taxonomy" id="2773715"/>
    <lineage>
        <taxon>Eukaryota</taxon>
        <taxon>Fungi</taxon>
        <taxon>Dikarya</taxon>
        <taxon>Ascomycota</taxon>
        <taxon>Pezizomycotina</taxon>
        <taxon>Dothideomycetes</taxon>
        <taxon>Dothideomycetidae</taxon>
        <taxon>Dothideales</taxon>
        <taxon>Saccotheciaceae</taxon>
        <taxon>Aureobasidium</taxon>
    </lineage>
</organism>
<accession>A0A9N8J853</accession>